<dbReference type="GO" id="GO:0061710">
    <property type="term" value="F:L-threonylcarbamoyladenylate synthase"/>
    <property type="evidence" value="ECO:0007669"/>
    <property type="project" value="UniProtKB-EC"/>
</dbReference>
<dbReference type="InterPro" id="IPR006070">
    <property type="entry name" value="Sua5-like_dom"/>
</dbReference>
<dbReference type="SUPFAM" id="SSF55821">
    <property type="entry name" value="YrdC/RibB"/>
    <property type="match status" value="1"/>
</dbReference>
<feature type="binding site" evidence="14">
    <location>
        <position position="194"/>
    </location>
    <ligand>
        <name>L-threonine</name>
        <dbReference type="ChEBI" id="CHEBI:57926"/>
    </ligand>
</feature>
<dbReference type="Proteomes" id="UP000243719">
    <property type="component" value="Unassembled WGS sequence"/>
</dbReference>
<evidence type="ECO:0000256" key="3">
    <source>
        <dbReference type="ARBA" id="ARBA00012584"/>
    </source>
</evidence>
<evidence type="ECO:0000256" key="9">
    <source>
        <dbReference type="ARBA" id="ARBA00022741"/>
    </source>
</evidence>
<keyword evidence="17" id="KW-1185">Reference proteome</keyword>
<dbReference type="GO" id="GO:0006450">
    <property type="term" value="P:regulation of translational fidelity"/>
    <property type="evidence" value="ECO:0007669"/>
    <property type="project" value="TreeGrafter"/>
</dbReference>
<keyword evidence="7 13" id="KW-0819">tRNA processing</keyword>
<evidence type="ECO:0000313" key="17">
    <source>
        <dbReference type="Proteomes" id="UP000243719"/>
    </source>
</evidence>
<dbReference type="PIRSF" id="PIRSF004930">
    <property type="entry name" value="Tln_factor_SUA5"/>
    <property type="match status" value="1"/>
</dbReference>
<keyword evidence="10 13" id="KW-0067">ATP-binding</keyword>
<evidence type="ECO:0000256" key="2">
    <source>
        <dbReference type="ARBA" id="ARBA00007663"/>
    </source>
</evidence>
<evidence type="ECO:0000256" key="12">
    <source>
        <dbReference type="ARBA" id="ARBA00048366"/>
    </source>
</evidence>
<dbReference type="EC" id="2.7.7.87" evidence="3 13"/>
<feature type="binding site" evidence="14">
    <location>
        <position position="157"/>
    </location>
    <ligand>
        <name>ATP</name>
        <dbReference type="ChEBI" id="CHEBI:30616"/>
    </ligand>
</feature>
<feature type="binding site" evidence="14">
    <location>
        <position position="155"/>
    </location>
    <ligand>
        <name>L-threonine</name>
        <dbReference type="ChEBI" id="CHEBI:57926"/>
    </ligand>
</feature>
<evidence type="ECO:0000256" key="11">
    <source>
        <dbReference type="ARBA" id="ARBA00029774"/>
    </source>
</evidence>
<proteinExistence type="inferred from homology"/>
<feature type="binding site" evidence="14">
    <location>
        <position position="43"/>
    </location>
    <ligand>
        <name>L-threonine</name>
        <dbReference type="ChEBI" id="CHEBI:57926"/>
    </ligand>
</feature>
<dbReference type="RefSeq" id="WP_091913414.1">
    <property type="nucleotide sequence ID" value="NZ_FNLO01000020.1"/>
</dbReference>
<dbReference type="InterPro" id="IPR005145">
    <property type="entry name" value="Sua5_C"/>
</dbReference>
<keyword evidence="5 13" id="KW-0963">Cytoplasm</keyword>
<dbReference type="GO" id="GO:0008033">
    <property type="term" value="P:tRNA processing"/>
    <property type="evidence" value="ECO:0007669"/>
    <property type="project" value="UniProtKB-KW"/>
</dbReference>
<dbReference type="NCBIfam" id="TIGR00057">
    <property type="entry name" value="L-threonylcarbamoyladenylate synthase"/>
    <property type="match status" value="1"/>
</dbReference>
<keyword evidence="6 13" id="KW-0808">Transferase</keyword>
<dbReference type="PANTHER" id="PTHR17490:SF16">
    <property type="entry name" value="THREONYLCARBAMOYL-AMP SYNTHASE"/>
    <property type="match status" value="1"/>
</dbReference>
<dbReference type="InterPro" id="IPR017945">
    <property type="entry name" value="DHBP_synth_RibB-like_a/b_dom"/>
</dbReference>
<dbReference type="AlphaFoldDB" id="A0A1H2PY52"/>
<organism evidence="16 17">
    <name type="scientific">Chitinasiproducens palmae</name>
    <dbReference type="NCBI Taxonomy" id="1770053"/>
    <lineage>
        <taxon>Bacteria</taxon>
        <taxon>Pseudomonadati</taxon>
        <taxon>Pseudomonadota</taxon>
        <taxon>Betaproteobacteria</taxon>
        <taxon>Burkholderiales</taxon>
        <taxon>Burkholderiaceae</taxon>
        <taxon>Chitinasiproducens</taxon>
    </lineage>
</organism>
<keyword evidence="9 13" id="KW-0547">Nucleotide-binding</keyword>
<sequence length="353" mass="36110">MARATEANPAAPAEVSLDPAHGGLDTAIELLAAGEVIGIPTETVYGLAGDAANPASIARIYALKGRPANHPVIVHLPPEGDPLAWAATLPDAARRLIDAFWPGPLTLILPRAAGVSDAVTGGQDTVGLRCPSHPLAQALFRGFSARVGGQGGIAAPSANRFGRVSPTTAAHVVDEFGGRVPVLDGGACEVGIESTIVDVSRGFAALLRPGQIGAAQLAEALGEMPRLPDGSPDPSAPRASGTLSAHYAPDTPLLLLDADAIAAALAARRGDALPVVAVLRPDALRRIAAGRGVEVVAAPADPDAYARELYAMLRRLDSAAYSQIYIETLPATLAWQAVNDRLGRAAAAFRAGH</sequence>
<evidence type="ECO:0000256" key="8">
    <source>
        <dbReference type="ARBA" id="ARBA00022695"/>
    </source>
</evidence>
<evidence type="ECO:0000256" key="5">
    <source>
        <dbReference type="ARBA" id="ARBA00022490"/>
    </source>
</evidence>
<evidence type="ECO:0000256" key="6">
    <source>
        <dbReference type="ARBA" id="ARBA00022679"/>
    </source>
</evidence>
<feature type="binding site" evidence="14">
    <location>
        <position position="125"/>
    </location>
    <ligand>
        <name>ATP</name>
        <dbReference type="ChEBI" id="CHEBI:30616"/>
    </ligand>
</feature>
<gene>
    <name evidence="16" type="ORF">SAMN05216551_12013</name>
</gene>
<dbReference type="GO" id="GO:0003725">
    <property type="term" value="F:double-stranded RNA binding"/>
    <property type="evidence" value="ECO:0007669"/>
    <property type="project" value="UniProtKB-UniRule"/>
</dbReference>
<dbReference type="Gene3D" id="3.40.50.11030">
    <property type="entry name" value="Threonylcarbamoyl-AMP synthase, C-terminal domain"/>
    <property type="match status" value="1"/>
</dbReference>
<dbReference type="PROSITE" id="PS51163">
    <property type="entry name" value="YRDC"/>
    <property type="match status" value="1"/>
</dbReference>
<dbReference type="GO" id="GO:0005737">
    <property type="term" value="C:cytoplasm"/>
    <property type="evidence" value="ECO:0007669"/>
    <property type="project" value="UniProtKB-SubCell"/>
</dbReference>
<evidence type="ECO:0000256" key="13">
    <source>
        <dbReference type="PIRNR" id="PIRNR004930"/>
    </source>
</evidence>
<dbReference type="InterPro" id="IPR038385">
    <property type="entry name" value="Sua5/YwlC_C"/>
</dbReference>
<dbReference type="GO" id="GO:0005524">
    <property type="term" value="F:ATP binding"/>
    <property type="evidence" value="ECO:0007669"/>
    <property type="project" value="UniProtKB-UniRule"/>
</dbReference>
<evidence type="ECO:0000256" key="7">
    <source>
        <dbReference type="ARBA" id="ARBA00022694"/>
    </source>
</evidence>
<feature type="binding site" evidence="14">
    <location>
        <position position="165"/>
    </location>
    <ligand>
        <name>ATP</name>
        <dbReference type="ChEBI" id="CHEBI:30616"/>
    </ligand>
</feature>
<evidence type="ECO:0000256" key="14">
    <source>
        <dbReference type="PIRSR" id="PIRSR004930-1"/>
    </source>
</evidence>
<evidence type="ECO:0000256" key="4">
    <source>
        <dbReference type="ARBA" id="ARBA00015492"/>
    </source>
</evidence>
<dbReference type="InterPro" id="IPR010923">
    <property type="entry name" value="T(6)A37_SUA5"/>
</dbReference>
<evidence type="ECO:0000259" key="15">
    <source>
        <dbReference type="PROSITE" id="PS51163"/>
    </source>
</evidence>
<feature type="binding site" evidence="14">
    <location>
        <position position="66"/>
    </location>
    <ligand>
        <name>ATP</name>
        <dbReference type="ChEBI" id="CHEBI:30616"/>
    </ligand>
</feature>
<evidence type="ECO:0000256" key="1">
    <source>
        <dbReference type="ARBA" id="ARBA00004496"/>
    </source>
</evidence>
<dbReference type="InterPro" id="IPR050156">
    <property type="entry name" value="TC-AMP_synthase_SUA5"/>
</dbReference>
<feature type="domain" description="YrdC-like" evidence="15">
    <location>
        <begin position="21"/>
        <end position="212"/>
    </location>
</feature>
<comment type="subcellular location">
    <subcellularLocation>
        <location evidence="1 13">Cytoplasm</location>
    </subcellularLocation>
</comment>
<dbReference type="STRING" id="1770053.SAMN05216551_12013"/>
<name>A0A1H2PY52_9BURK</name>
<dbReference type="Pfam" id="PF03481">
    <property type="entry name" value="Sua5_C"/>
    <property type="match status" value="1"/>
</dbReference>
<protein>
    <recommendedName>
        <fullName evidence="4 13">Threonylcarbamoyl-AMP synthase</fullName>
        <shortName evidence="13">TC-AMP synthase</shortName>
        <ecNumber evidence="3 13">2.7.7.87</ecNumber>
    </recommendedName>
    <alternativeName>
        <fullName evidence="11 13">L-threonylcarbamoyladenylate synthase</fullName>
    </alternativeName>
</protein>
<dbReference type="Gene3D" id="3.90.870.10">
    <property type="entry name" value="DHBP synthase"/>
    <property type="match status" value="1"/>
</dbReference>
<feature type="binding site" evidence="14">
    <location>
        <position position="75"/>
    </location>
    <ligand>
        <name>L-threonine</name>
        <dbReference type="ChEBI" id="CHEBI:57926"/>
    </ligand>
</feature>
<feature type="binding site" evidence="14">
    <location>
        <position position="208"/>
    </location>
    <ligand>
        <name>ATP</name>
        <dbReference type="ChEBI" id="CHEBI:30616"/>
    </ligand>
</feature>
<dbReference type="OrthoDB" id="9814580at2"/>
<accession>A0A1H2PY52</accession>
<evidence type="ECO:0000313" key="16">
    <source>
        <dbReference type="EMBL" id="SDV51624.1"/>
    </source>
</evidence>
<keyword evidence="8 13" id="KW-0548">Nucleotidyltransferase</keyword>
<dbReference type="GO" id="GO:0000049">
    <property type="term" value="F:tRNA binding"/>
    <property type="evidence" value="ECO:0007669"/>
    <property type="project" value="TreeGrafter"/>
</dbReference>
<reference evidence="17" key="1">
    <citation type="submission" date="2016-09" db="EMBL/GenBank/DDBJ databases">
        <authorList>
            <person name="Varghese N."/>
            <person name="Submissions S."/>
        </authorList>
    </citation>
    <scope>NUCLEOTIDE SEQUENCE [LARGE SCALE GENOMIC DNA]</scope>
    <source>
        <strain evidence="17">JS23</strain>
    </source>
</reference>
<feature type="binding site" evidence="14">
    <location>
        <position position="247"/>
    </location>
    <ligand>
        <name>ATP</name>
        <dbReference type="ChEBI" id="CHEBI:30616"/>
    </ligand>
</feature>
<comment type="function">
    <text evidence="13">Required for the formation of a threonylcarbamoyl group on adenosine at position 37 (t(6)A37) in tRNAs that read codons beginning with adenine.</text>
</comment>
<dbReference type="EMBL" id="FNLO01000020">
    <property type="protein sequence ID" value="SDV51624.1"/>
    <property type="molecule type" value="Genomic_DNA"/>
</dbReference>
<comment type="similarity">
    <text evidence="2 13">Belongs to the SUA5 family.</text>
</comment>
<evidence type="ECO:0000256" key="10">
    <source>
        <dbReference type="ARBA" id="ARBA00022840"/>
    </source>
</evidence>
<comment type="catalytic activity">
    <reaction evidence="12 13">
        <text>L-threonine + hydrogencarbonate + ATP = L-threonylcarbamoyladenylate + diphosphate + H2O</text>
        <dbReference type="Rhea" id="RHEA:36407"/>
        <dbReference type="ChEBI" id="CHEBI:15377"/>
        <dbReference type="ChEBI" id="CHEBI:17544"/>
        <dbReference type="ChEBI" id="CHEBI:30616"/>
        <dbReference type="ChEBI" id="CHEBI:33019"/>
        <dbReference type="ChEBI" id="CHEBI:57926"/>
        <dbReference type="ChEBI" id="CHEBI:73682"/>
        <dbReference type="EC" id="2.7.7.87"/>
    </reaction>
</comment>
<feature type="binding site" evidence="14">
    <location>
        <position position="129"/>
    </location>
    <ligand>
        <name>L-threonine</name>
        <dbReference type="ChEBI" id="CHEBI:57926"/>
    </ligand>
</feature>
<dbReference type="Pfam" id="PF01300">
    <property type="entry name" value="Sua5_yciO_yrdC"/>
    <property type="match status" value="1"/>
</dbReference>
<dbReference type="PANTHER" id="PTHR17490">
    <property type="entry name" value="SUA5"/>
    <property type="match status" value="1"/>
</dbReference>